<dbReference type="Proteomes" id="UP001630127">
    <property type="component" value="Unassembled WGS sequence"/>
</dbReference>
<keyword evidence="2" id="KW-1185">Reference proteome</keyword>
<gene>
    <name evidence="1" type="ORF">ACH5RR_015588</name>
</gene>
<organism evidence="1 2">
    <name type="scientific">Cinchona calisaya</name>
    <dbReference type="NCBI Taxonomy" id="153742"/>
    <lineage>
        <taxon>Eukaryota</taxon>
        <taxon>Viridiplantae</taxon>
        <taxon>Streptophyta</taxon>
        <taxon>Embryophyta</taxon>
        <taxon>Tracheophyta</taxon>
        <taxon>Spermatophyta</taxon>
        <taxon>Magnoliopsida</taxon>
        <taxon>eudicotyledons</taxon>
        <taxon>Gunneridae</taxon>
        <taxon>Pentapetalae</taxon>
        <taxon>asterids</taxon>
        <taxon>lamiids</taxon>
        <taxon>Gentianales</taxon>
        <taxon>Rubiaceae</taxon>
        <taxon>Cinchonoideae</taxon>
        <taxon>Cinchoneae</taxon>
        <taxon>Cinchona</taxon>
    </lineage>
</organism>
<proteinExistence type="predicted"/>
<sequence>MQNTRKHIAEIFQIGAQVLYLFFIKNLQFVYFSSCHLKSNLGKTKMHLSLEYRVKNILVKGPVVLTVRLAHTLHRMFLESEATSSNSQTCYFKTLYKKVENQLYCYP</sequence>
<accession>A0ABD2ZUF6</accession>
<evidence type="ECO:0000313" key="1">
    <source>
        <dbReference type="EMBL" id="KAL3522754.1"/>
    </source>
</evidence>
<dbReference type="AlphaFoldDB" id="A0ABD2ZUF6"/>
<protein>
    <submittedName>
        <fullName evidence="1">Uncharacterized protein</fullName>
    </submittedName>
</protein>
<comment type="caution">
    <text evidence="1">The sequence shown here is derived from an EMBL/GenBank/DDBJ whole genome shotgun (WGS) entry which is preliminary data.</text>
</comment>
<evidence type="ECO:0000313" key="2">
    <source>
        <dbReference type="Proteomes" id="UP001630127"/>
    </source>
</evidence>
<dbReference type="EMBL" id="JBJUIK010000007">
    <property type="protein sequence ID" value="KAL3522754.1"/>
    <property type="molecule type" value="Genomic_DNA"/>
</dbReference>
<reference evidence="1 2" key="1">
    <citation type="submission" date="2024-11" db="EMBL/GenBank/DDBJ databases">
        <title>A near-complete genome assembly of Cinchona calisaya.</title>
        <authorList>
            <person name="Lian D.C."/>
            <person name="Zhao X.W."/>
            <person name="Wei L."/>
        </authorList>
    </citation>
    <scope>NUCLEOTIDE SEQUENCE [LARGE SCALE GENOMIC DNA]</scope>
    <source>
        <tissue evidence="1">Nenye</tissue>
    </source>
</reference>
<name>A0ABD2ZUF6_9GENT</name>